<evidence type="ECO:0000256" key="1">
    <source>
        <dbReference type="ARBA" id="ARBA00022490"/>
    </source>
</evidence>
<keyword evidence="1 6" id="KW-0963">Cytoplasm</keyword>
<evidence type="ECO:0000313" key="9">
    <source>
        <dbReference type="Proteomes" id="UP000286050"/>
    </source>
</evidence>
<dbReference type="GO" id="GO:0005737">
    <property type="term" value="C:cytoplasm"/>
    <property type="evidence" value="ECO:0007669"/>
    <property type="project" value="UniProtKB-SubCell"/>
</dbReference>
<feature type="region of interest" description="Domain III" evidence="6">
    <location>
        <begin position="156"/>
        <end position="207"/>
    </location>
</feature>
<feature type="region of interest" description="Domain I" evidence="6">
    <location>
        <begin position="1"/>
        <end position="64"/>
    </location>
</feature>
<dbReference type="InterPro" id="IPR036267">
    <property type="entry name" value="RuvA_C_sf"/>
</dbReference>
<dbReference type="EMBL" id="QSJI01000001">
    <property type="protein sequence ID" value="RHD57667.1"/>
    <property type="molecule type" value="Genomic_DNA"/>
</dbReference>
<dbReference type="GO" id="GO:0048476">
    <property type="term" value="C:Holliday junction resolvase complex"/>
    <property type="evidence" value="ECO:0007669"/>
    <property type="project" value="UniProtKB-UniRule"/>
</dbReference>
<dbReference type="InterPro" id="IPR010994">
    <property type="entry name" value="RuvA_2-like"/>
</dbReference>
<evidence type="ECO:0000313" key="8">
    <source>
        <dbReference type="EMBL" id="RHD57667.1"/>
    </source>
</evidence>
<dbReference type="RefSeq" id="WP_006722226.1">
    <property type="nucleotide sequence ID" value="NZ_CAUFFO010000007.1"/>
</dbReference>
<comment type="subunit">
    <text evidence="6">Homotetramer. Forms an RuvA(8)-RuvB(12)-Holliday junction (HJ) complex. HJ DNA is sandwiched between 2 RuvA tetramers; dsDNA enters through RuvA and exits via RuvB. An RuvB hexamer assembles on each DNA strand where it exits the tetramer. Each RuvB hexamer is contacted by two RuvA subunits (via domain III) on 2 adjacent RuvB subunits; this complex drives branch migration. In the full resolvosome a probable DNA-RuvA(4)-RuvB(12)-RuvC(2) complex forms which resolves the HJ.</text>
</comment>
<dbReference type="Pfam" id="PF07499">
    <property type="entry name" value="RuvA_C"/>
    <property type="match status" value="1"/>
</dbReference>
<evidence type="ECO:0000256" key="4">
    <source>
        <dbReference type="ARBA" id="ARBA00023172"/>
    </source>
</evidence>
<dbReference type="AlphaFoldDB" id="A0A414G0K7"/>
<reference evidence="8 9" key="1">
    <citation type="submission" date="2018-08" db="EMBL/GenBank/DDBJ databases">
        <title>A genome reference for cultivated species of the human gut microbiota.</title>
        <authorList>
            <person name="Zou Y."/>
            <person name="Xue W."/>
            <person name="Luo G."/>
        </authorList>
    </citation>
    <scope>NUCLEOTIDE SEQUENCE [LARGE SCALE GENOMIC DNA]</scope>
    <source>
        <strain evidence="8 9">AM30-5LB</strain>
    </source>
</reference>
<comment type="subcellular location">
    <subcellularLocation>
        <location evidence="6">Cytoplasm</location>
    </subcellularLocation>
</comment>
<gene>
    <name evidence="6 8" type="primary">ruvA</name>
    <name evidence="8" type="ORF">DW787_02190</name>
</gene>
<organism evidence="8 9">
    <name type="scientific">Collinsella intestinalis</name>
    <dbReference type="NCBI Taxonomy" id="147207"/>
    <lineage>
        <taxon>Bacteria</taxon>
        <taxon>Bacillati</taxon>
        <taxon>Actinomycetota</taxon>
        <taxon>Coriobacteriia</taxon>
        <taxon>Coriobacteriales</taxon>
        <taxon>Coriobacteriaceae</taxon>
        <taxon>Collinsella</taxon>
    </lineage>
</organism>
<dbReference type="SMART" id="SM00278">
    <property type="entry name" value="HhH1"/>
    <property type="match status" value="2"/>
</dbReference>
<dbReference type="InterPro" id="IPR013849">
    <property type="entry name" value="DNA_helicase_Holl-junc_RuvA_I"/>
</dbReference>
<evidence type="ECO:0000256" key="3">
    <source>
        <dbReference type="ARBA" id="ARBA00023125"/>
    </source>
</evidence>
<sequence length="207" mass="21552">MISILNGTLIEATAGSAVIDVNGIGFELGISATTASSLAQVGSPTRLYTRMVVREDSCTLFGFATKDERTMFDKLVSVSGVGAKLALAILSSFTVPELYTLVMMEDDKGMATVPGVGKKTAQRLILELKGVFEKDRSLAGSAAPTVPLPFAPAAAAAPSAIEDATAALLSMGFTAAEVTLALDGYDGKDMRVEELLALALRRLGMES</sequence>
<dbReference type="SUPFAM" id="SSF47781">
    <property type="entry name" value="RuvA domain 2-like"/>
    <property type="match status" value="1"/>
</dbReference>
<keyword evidence="8" id="KW-0378">Hydrolase</keyword>
<dbReference type="InterPro" id="IPR012340">
    <property type="entry name" value="NA-bd_OB-fold"/>
</dbReference>
<dbReference type="InterPro" id="IPR000085">
    <property type="entry name" value="RuvA"/>
</dbReference>
<dbReference type="GO" id="GO:0006310">
    <property type="term" value="P:DNA recombination"/>
    <property type="evidence" value="ECO:0007669"/>
    <property type="project" value="UniProtKB-UniRule"/>
</dbReference>
<keyword evidence="5 6" id="KW-0234">DNA repair</keyword>
<dbReference type="Gene3D" id="1.10.8.10">
    <property type="entry name" value="DNA helicase RuvA subunit, C-terminal domain"/>
    <property type="match status" value="1"/>
</dbReference>
<comment type="caution">
    <text evidence="6">Lacks conserved residue(s) required for the propagation of feature annotation.</text>
</comment>
<dbReference type="Proteomes" id="UP000286050">
    <property type="component" value="Unassembled WGS sequence"/>
</dbReference>
<protein>
    <recommendedName>
        <fullName evidence="6">Holliday junction branch migration complex subunit RuvA</fullName>
    </recommendedName>
</protein>
<comment type="function">
    <text evidence="6">The RuvA-RuvB-RuvC complex processes Holliday junction (HJ) DNA during genetic recombination and DNA repair, while the RuvA-RuvB complex plays an important role in the rescue of blocked DNA replication forks via replication fork reversal (RFR). RuvA specifically binds to HJ cruciform DNA, conferring on it an open structure. The RuvB hexamer acts as an ATP-dependent pump, pulling dsDNA into and through the RuvAB complex. HJ branch migration allows RuvC to scan DNA until it finds its consensus sequence, where it cleaves and resolves the cruciform DNA.</text>
</comment>
<dbReference type="HAMAP" id="MF_00031">
    <property type="entry name" value="DNA_HJ_migration_RuvA"/>
    <property type="match status" value="1"/>
</dbReference>
<dbReference type="InterPro" id="IPR011114">
    <property type="entry name" value="RuvA_C"/>
</dbReference>
<dbReference type="GO" id="GO:0016787">
    <property type="term" value="F:hydrolase activity"/>
    <property type="evidence" value="ECO:0007669"/>
    <property type="project" value="UniProtKB-KW"/>
</dbReference>
<comment type="domain">
    <text evidence="6">Has three domains with a flexible linker between the domains II and III and assumes an 'L' shape. Domain III is highly mobile and contacts RuvB.</text>
</comment>
<evidence type="ECO:0000256" key="6">
    <source>
        <dbReference type="HAMAP-Rule" id="MF_00031"/>
    </source>
</evidence>
<name>A0A414G0K7_9ACTN</name>
<evidence type="ECO:0000256" key="5">
    <source>
        <dbReference type="ARBA" id="ARBA00023204"/>
    </source>
</evidence>
<feature type="domain" description="Helix-hairpin-helix DNA-binding motif class 1" evidence="7">
    <location>
        <begin position="73"/>
        <end position="92"/>
    </location>
</feature>
<evidence type="ECO:0000256" key="2">
    <source>
        <dbReference type="ARBA" id="ARBA00022763"/>
    </source>
</evidence>
<dbReference type="Pfam" id="PF14520">
    <property type="entry name" value="HHH_5"/>
    <property type="match status" value="1"/>
</dbReference>
<comment type="similarity">
    <text evidence="6">Belongs to the RuvA family.</text>
</comment>
<dbReference type="GO" id="GO:0000400">
    <property type="term" value="F:four-way junction DNA binding"/>
    <property type="evidence" value="ECO:0007669"/>
    <property type="project" value="UniProtKB-UniRule"/>
</dbReference>
<dbReference type="Gene3D" id="2.40.50.140">
    <property type="entry name" value="Nucleic acid-binding proteins"/>
    <property type="match status" value="1"/>
</dbReference>
<keyword evidence="3 6" id="KW-0238">DNA-binding</keyword>
<dbReference type="Gene3D" id="1.10.150.20">
    <property type="entry name" value="5' to 3' exonuclease, C-terminal subdomain"/>
    <property type="match status" value="1"/>
</dbReference>
<accession>A0A414G0K7</accession>
<dbReference type="InterPro" id="IPR003583">
    <property type="entry name" value="Hlx-hairpin-Hlx_DNA-bd_motif"/>
</dbReference>
<dbReference type="Pfam" id="PF01330">
    <property type="entry name" value="RuvA_N"/>
    <property type="match status" value="1"/>
</dbReference>
<dbReference type="GO" id="GO:0009379">
    <property type="term" value="C:Holliday junction helicase complex"/>
    <property type="evidence" value="ECO:0007669"/>
    <property type="project" value="InterPro"/>
</dbReference>
<comment type="caution">
    <text evidence="8">The sequence shown here is derived from an EMBL/GenBank/DDBJ whole genome shotgun (WGS) entry which is preliminary data.</text>
</comment>
<keyword evidence="4 6" id="KW-0233">DNA recombination</keyword>
<feature type="domain" description="Helix-hairpin-helix DNA-binding motif class 1" evidence="7">
    <location>
        <begin position="108"/>
        <end position="127"/>
    </location>
</feature>
<dbReference type="GO" id="GO:0005524">
    <property type="term" value="F:ATP binding"/>
    <property type="evidence" value="ECO:0007669"/>
    <property type="project" value="InterPro"/>
</dbReference>
<evidence type="ECO:0000259" key="7">
    <source>
        <dbReference type="SMART" id="SM00278"/>
    </source>
</evidence>
<proteinExistence type="inferred from homology"/>
<dbReference type="SUPFAM" id="SSF50249">
    <property type="entry name" value="Nucleic acid-binding proteins"/>
    <property type="match status" value="1"/>
</dbReference>
<keyword evidence="2 6" id="KW-0227">DNA damage</keyword>
<dbReference type="GO" id="GO:0006281">
    <property type="term" value="P:DNA repair"/>
    <property type="evidence" value="ECO:0007669"/>
    <property type="project" value="UniProtKB-UniRule"/>
</dbReference>
<dbReference type="NCBIfam" id="TIGR00084">
    <property type="entry name" value="ruvA"/>
    <property type="match status" value="1"/>
</dbReference>
<dbReference type="GO" id="GO:0009378">
    <property type="term" value="F:four-way junction helicase activity"/>
    <property type="evidence" value="ECO:0007669"/>
    <property type="project" value="InterPro"/>
</dbReference>
<dbReference type="SUPFAM" id="SSF46929">
    <property type="entry name" value="DNA helicase RuvA subunit, C-terminal domain"/>
    <property type="match status" value="1"/>
</dbReference>